<sequence>MGAACDRFRADSELSRVNAAGGRPVEVSALFAETLRRALDVAEATGGAVDPTVGAALVAAGYDRDLAEVRGGGPAPRLVRRRVAGWRTVHLDGRVVRLPRGVLLDLGATAKALAADRAAERALADTGCGVLVGLGGDIAVGGPPPEGGWRIRVTDDHRDNGPGDAPGQDVVISAGGLATSSVTVRRWRRGDQRLHHIIDPATGIPAASCWRTASVAAATCVDANAAATAALVKGWSAGTWLVDQRLPARLVRLDGHAFALAGWPEETPVAITSGGRAG</sequence>
<gene>
    <name evidence="11" type="ORF">GCM10010151_44920</name>
</gene>
<dbReference type="Proteomes" id="UP001501822">
    <property type="component" value="Unassembled WGS sequence"/>
</dbReference>
<keyword evidence="7" id="KW-0274">FAD</keyword>
<evidence type="ECO:0000256" key="6">
    <source>
        <dbReference type="ARBA" id="ARBA00022723"/>
    </source>
</evidence>
<dbReference type="PANTHER" id="PTHR30040:SF2">
    <property type="entry name" value="FAD:PROTEIN FMN TRANSFERASE"/>
    <property type="match status" value="1"/>
</dbReference>
<dbReference type="InterPro" id="IPR024932">
    <property type="entry name" value="ApbE"/>
</dbReference>
<keyword evidence="6" id="KW-0479">Metal-binding</keyword>
<dbReference type="EC" id="2.7.1.180" evidence="2"/>
<organism evidence="11 12">
    <name type="scientific">Actinoallomurus spadix</name>
    <dbReference type="NCBI Taxonomy" id="79912"/>
    <lineage>
        <taxon>Bacteria</taxon>
        <taxon>Bacillati</taxon>
        <taxon>Actinomycetota</taxon>
        <taxon>Actinomycetes</taxon>
        <taxon>Streptosporangiales</taxon>
        <taxon>Thermomonosporaceae</taxon>
        <taxon>Actinoallomurus</taxon>
    </lineage>
</organism>
<dbReference type="SUPFAM" id="SSF143631">
    <property type="entry name" value="ApbE-like"/>
    <property type="match status" value="1"/>
</dbReference>
<accession>A0ABN0WY68</accession>
<keyword evidence="5 11" id="KW-0808">Transferase</keyword>
<dbReference type="GO" id="GO:0016740">
    <property type="term" value="F:transferase activity"/>
    <property type="evidence" value="ECO:0007669"/>
    <property type="project" value="UniProtKB-KW"/>
</dbReference>
<evidence type="ECO:0000256" key="8">
    <source>
        <dbReference type="ARBA" id="ARBA00022842"/>
    </source>
</evidence>
<comment type="cofactor">
    <cofactor evidence="1">
        <name>Mg(2+)</name>
        <dbReference type="ChEBI" id="CHEBI:18420"/>
    </cofactor>
</comment>
<evidence type="ECO:0000256" key="7">
    <source>
        <dbReference type="ARBA" id="ARBA00022827"/>
    </source>
</evidence>
<dbReference type="InterPro" id="IPR003374">
    <property type="entry name" value="ApbE-like_sf"/>
</dbReference>
<dbReference type="Gene3D" id="3.10.520.10">
    <property type="entry name" value="ApbE-like domains"/>
    <property type="match status" value="1"/>
</dbReference>
<reference evidence="11 12" key="1">
    <citation type="journal article" date="2019" name="Int. J. Syst. Evol. Microbiol.">
        <title>The Global Catalogue of Microorganisms (GCM) 10K type strain sequencing project: providing services to taxonomists for standard genome sequencing and annotation.</title>
        <authorList>
            <consortium name="The Broad Institute Genomics Platform"/>
            <consortium name="The Broad Institute Genome Sequencing Center for Infectious Disease"/>
            <person name="Wu L."/>
            <person name="Ma J."/>
        </authorList>
    </citation>
    <scope>NUCLEOTIDE SEQUENCE [LARGE SCALE GENOMIC DNA]</scope>
    <source>
        <strain evidence="11 12">JCM 3146</strain>
    </source>
</reference>
<keyword evidence="4" id="KW-0285">Flavoprotein</keyword>
<proteinExistence type="predicted"/>
<evidence type="ECO:0000256" key="2">
    <source>
        <dbReference type="ARBA" id="ARBA00011955"/>
    </source>
</evidence>
<comment type="caution">
    <text evidence="11">The sequence shown here is derived from an EMBL/GenBank/DDBJ whole genome shotgun (WGS) entry which is preliminary data.</text>
</comment>
<dbReference type="PANTHER" id="PTHR30040">
    <property type="entry name" value="THIAMINE BIOSYNTHESIS LIPOPROTEIN APBE"/>
    <property type="match status" value="1"/>
</dbReference>
<evidence type="ECO:0000256" key="4">
    <source>
        <dbReference type="ARBA" id="ARBA00022630"/>
    </source>
</evidence>
<dbReference type="Pfam" id="PF02424">
    <property type="entry name" value="ApbE"/>
    <property type="match status" value="1"/>
</dbReference>
<protein>
    <recommendedName>
        <fullName evidence="3">FAD:protein FMN transferase</fullName>
        <ecNumber evidence="2">2.7.1.180</ecNumber>
    </recommendedName>
    <alternativeName>
        <fullName evidence="9">Flavin transferase</fullName>
    </alternativeName>
</protein>
<evidence type="ECO:0000256" key="10">
    <source>
        <dbReference type="ARBA" id="ARBA00048540"/>
    </source>
</evidence>
<keyword evidence="8" id="KW-0460">Magnesium</keyword>
<name>A0ABN0WY68_9ACTN</name>
<evidence type="ECO:0000313" key="12">
    <source>
        <dbReference type="Proteomes" id="UP001501822"/>
    </source>
</evidence>
<evidence type="ECO:0000256" key="5">
    <source>
        <dbReference type="ARBA" id="ARBA00022679"/>
    </source>
</evidence>
<keyword evidence="12" id="KW-1185">Reference proteome</keyword>
<evidence type="ECO:0000313" key="11">
    <source>
        <dbReference type="EMBL" id="GAA0350206.1"/>
    </source>
</evidence>
<comment type="catalytic activity">
    <reaction evidence="10">
        <text>L-threonyl-[protein] + FAD = FMN-L-threonyl-[protein] + AMP + H(+)</text>
        <dbReference type="Rhea" id="RHEA:36847"/>
        <dbReference type="Rhea" id="RHEA-COMP:11060"/>
        <dbReference type="Rhea" id="RHEA-COMP:11061"/>
        <dbReference type="ChEBI" id="CHEBI:15378"/>
        <dbReference type="ChEBI" id="CHEBI:30013"/>
        <dbReference type="ChEBI" id="CHEBI:57692"/>
        <dbReference type="ChEBI" id="CHEBI:74257"/>
        <dbReference type="ChEBI" id="CHEBI:456215"/>
        <dbReference type="EC" id="2.7.1.180"/>
    </reaction>
</comment>
<dbReference type="EMBL" id="BAAABM010000041">
    <property type="protein sequence ID" value="GAA0350206.1"/>
    <property type="molecule type" value="Genomic_DNA"/>
</dbReference>
<evidence type="ECO:0000256" key="1">
    <source>
        <dbReference type="ARBA" id="ARBA00001946"/>
    </source>
</evidence>
<evidence type="ECO:0000256" key="9">
    <source>
        <dbReference type="ARBA" id="ARBA00031306"/>
    </source>
</evidence>
<evidence type="ECO:0000256" key="3">
    <source>
        <dbReference type="ARBA" id="ARBA00016337"/>
    </source>
</evidence>